<feature type="domain" description="M23ase beta-sheet core" evidence="1">
    <location>
        <begin position="54"/>
        <end position="143"/>
    </location>
</feature>
<dbReference type="Pfam" id="PF01551">
    <property type="entry name" value="Peptidase_M23"/>
    <property type="match status" value="1"/>
</dbReference>
<dbReference type="Proteomes" id="UP000190827">
    <property type="component" value="Unassembled WGS sequence"/>
</dbReference>
<reference evidence="2 3" key="1">
    <citation type="submission" date="2017-02" db="EMBL/GenBank/DDBJ databases">
        <authorList>
            <person name="Varghese N."/>
            <person name="Submissions S."/>
        </authorList>
    </citation>
    <scope>NUCLEOTIDE SEQUENCE [LARGE SCALE GENOMIC DNA]</scope>
    <source>
        <strain evidence="2 3">VKM Ac-1787</strain>
    </source>
</reference>
<dbReference type="InterPro" id="IPR050570">
    <property type="entry name" value="Cell_wall_metabolism_enzyme"/>
</dbReference>
<dbReference type="RefSeq" id="WP_079706689.1">
    <property type="nucleotide sequence ID" value="NZ_FUZO01000002.1"/>
</dbReference>
<dbReference type="Gene3D" id="2.70.70.10">
    <property type="entry name" value="Glucose Permease (Domain IIA)"/>
    <property type="match status" value="1"/>
</dbReference>
<organism evidence="2 3">
    <name type="scientific">Plantibacter cousiniae</name>
    <name type="common">nom. nud.</name>
    <dbReference type="NCBI Taxonomy" id="199709"/>
    <lineage>
        <taxon>Bacteria</taxon>
        <taxon>Bacillati</taxon>
        <taxon>Actinomycetota</taxon>
        <taxon>Actinomycetes</taxon>
        <taxon>Micrococcales</taxon>
        <taxon>Microbacteriaceae</taxon>
        <taxon>Plantibacter</taxon>
    </lineage>
</organism>
<dbReference type="CDD" id="cd12797">
    <property type="entry name" value="M23_peptidase"/>
    <property type="match status" value="1"/>
</dbReference>
<protein>
    <submittedName>
        <fullName evidence="2">Peptidase family M23</fullName>
    </submittedName>
</protein>
<keyword evidence="3" id="KW-1185">Reference proteome</keyword>
<proteinExistence type="predicted"/>
<evidence type="ECO:0000313" key="3">
    <source>
        <dbReference type="Proteomes" id="UP000190827"/>
    </source>
</evidence>
<dbReference type="PANTHER" id="PTHR21666:SF270">
    <property type="entry name" value="MUREIN HYDROLASE ACTIVATOR ENVC"/>
    <property type="match status" value="1"/>
</dbReference>
<evidence type="ECO:0000313" key="2">
    <source>
        <dbReference type="EMBL" id="SKC69541.1"/>
    </source>
</evidence>
<dbReference type="SUPFAM" id="SSF51261">
    <property type="entry name" value="Duplicated hybrid motif"/>
    <property type="match status" value="1"/>
</dbReference>
<dbReference type="EMBL" id="FUZO01000002">
    <property type="protein sequence ID" value="SKC69541.1"/>
    <property type="molecule type" value="Genomic_DNA"/>
</dbReference>
<name>A0ABY1LNW9_9MICO</name>
<accession>A0ABY1LNW9</accession>
<dbReference type="InterPro" id="IPR011055">
    <property type="entry name" value="Dup_hybrid_motif"/>
</dbReference>
<sequence>MIVESLSNTRSNFGGRFLHQQKGGLMVLKYQQPFTQTDQATDGWGSWADGRTQAHRGVDYQPGAGASIPAVATGTVSYNDWNSALGNVLVIAHPDGMYSGYSHMRDRSPHAPGTGITRGQHVGYVGNTGTASRAAHLHLTITYTADGTWNNGDINVTVDPYAFINARLNGDDPNTTPPQKEEDDMAAGTLIKRQDNAAVYWQEHPLAPLYPLNGGQFAAYTNQGLKLNDLAPASFDPIIQRVGRYTLDQQERRIPAGTTDAKYEGWQIYLPNRPL</sequence>
<dbReference type="PANTHER" id="PTHR21666">
    <property type="entry name" value="PEPTIDASE-RELATED"/>
    <property type="match status" value="1"/>
</dbReference>
<evidence type="ECO:0000259" key="1">
    <source>
        <dbReference type="Pfam" id="PF01551"/>
    </source>
</evidence>
<comment type="caution">
    <text evidence="2">The sequence shown here is derived from an EMBL/GenBank/DDBJ whole genome shotgun (WGS) entry which is preliminary data.</text>
</comment>
<gene>
    <name evidence="2" type="ORF">SAMN06295973_2973</name>
</gene>
<dbReference type="InterPro" id="IPR016047">
    <property type="entry name" value="M23ase_b-sheet_dom"/>
</dbReference>